<proteinExistence type="predicted"/>
<feature type="compositionally biased region" description="Low complexity" evidence="1">
    <location>
        <begin position="1"/>
        <end position="14"/>
    </location>
</feature>
<evidence type="ECO:0000313" key="2">
    <source>
        <dbReference type="EMBL" id="EGS20214.1"/>
    </source>
</evidence>
<protein>
    <submittedName>
        <fullName evidence="2">Uncharacterized protein</fullName>
    </submittedName>
</protein>
<dbReference type="RefSeq" id="XP_006695099.1">
    <property type="nucleotide sequence ID" value="XM_006695036.1"/>
</dbReference>
<keyword evidence="3" id="KW-1185">Reference proteome</keyword>
<organism evidence="3">
    <name type="scientific">Chaetomium thermophilum (strain DSM 1495 / CBS 144.50 / IMI 039719)</name>
    <name type="common">Thermochaetoides thermophila</name>
    <dbReference type="NCBI Taxonomy" id="759272"/>
    <lineage>
        <taxon>Eukaryota</taxon>
        <taxon>Fungi</taxon>
        <taxon>Dikarya</taxon>
        <taxon>Ascomycota</taxon>
        <taxon>Pezizomycotina</taxon>
        <taxon>Sordariomycetes</taxon>
        <taxon>Sordariomycetidae</taxon>
        <taxon>Sordariales</taxon>
        <taxon>Chaetomiaceae</taxon>
        <taxon>Thermochaetoides</taxon>
    </lineage>
</organism>
<feature type="compositionally biased region" description="Basic and acidic residues" evidence="1">
    <location>
        <begin position="336"/>
        <end position="349"/>
    </location>
</feature>
<dbReference type="Proteomes" id="UP000008066">
    <property type="component" value="Unassembled WGS sequence"/>
</dbReference>
<dbReference type="AlphaFoldDB" id="G0S9V3"/>
<dbReference type="KEGG" id="cthr:CTHT_0047300"/>
<reference evidence="2 3" key="1">
    <citation type="journal article" date="2011" name="Cell">
        <title>Insight into structure and assembly of the nuclear pore complex by utilizing the genome of a eukaryotic thermophile.</title>
        <authorList>
            <person name="Amlacher S."/>
            <person name="Sarges P."/>
            <person name="Flemming D."/>
            <person name="van Noort V."/>
            <person name="Kunze R."/>
            <person name="Devos D.P."/>
            <person name="Arumugam M."/>
            <person name="Bork P."/>
            <person name="Hurt E."/>
        </authorList>
    </citation>
    <scope>NUCLEOTIDE SEQUENCE [LARGE SCALE GENOMIC DNA]</scope>
    <source>
        <strain evidence="3">DSM 1495 / CBS 144.50 / IMI 039719</strain>
    </source>
</reference>
<dbReference type="EMBL" id="GL988043">
    <property type="protein sequence ID" value="EGS20214.1"/>
    <property type="molecule type" value="Genomic_DNA"/>
</dbReference>
<dbReference type="GeneID" id="18258768"/>
<sequence>MVNLSTSTRNTTTTEHPRRDSPSSAGVLAALKRVREKVKEFNAFISVAEKLLRAIEDVERKLDGTLEKKGNHTSTPARYGAVSEGLSRRVFLRVDRNHPDRRNAKPTSIITFLVEKLGFPRRDIVKVYPVNSGFAIEVFRPEFRSSLAAKAKVHYYRIDPEVLTFAYLVKNVPKYILAHDGSRRHTDPLIVEAVAAVTGDVGEEEPREVYHVTDCQHKGHQRQDGFTKEKDFSVHTVKGTPGAYLVILTRKVTPFRIFDSDPSILLKRKGRFYTCERCFGFHHKDKCRSAPRCGECGAPAHNHNQHLPLPNAQTGPSKTRSRRLPGQAEGLTGQGHEIDGLPKEGRQEGRPGGLPSC</sequence>
<evidence type="ECO:0000256" key="1">
    <source>
        <dbReference type="SAM" id="MobiDB-lite"/>
    </source>
</evidence>
<evidence type="ECO:0000313" key="3">
    <source>
        <dbReference type="Proteomes" id="UP000008066"/>
    </source>
</evidence>
<gene>
    <name evidence="2" type="ORF">CTHT_0047300</name>
</gene>
<dbReference type="HOGENOM" id="CLU_776126_0_0_1"/>
<dbReference type="STRING" id="759272.G0S9V3"/>
<accession>G0S9V3</accession>
<dbReference type="OMA" id="PIESCKR"/>
<feature type="region of interest" description="Disordered" evidence="1">
    <location>
        <begin position="1"/>
        <end position="24"/>
    </location>
</feature>
<feature type="region of interest" description="Disordered" evidence="1">
    <location>
        <begin position="301"/>
        <end position="357"/>
    </location>
</feature>
<name>G0S9V3_CHATD</name>